<dbReference type="FunFam" id="1.10.630.10:FF:000026">
    <property type="entry name" value="Cytochrome P450 82C4"/>
    <property type="match status" value="2"/>
</dbReference>
<dbReference type="PRINTS" id="PR00463">
    <property type="entry name" value="EP450I"/>
</dbReference>
<evidence type="ECO:0000256" key="4">
    <source>
        <dbReference type="ARBA" id="ARBA00023002"/>
    </source>
</evidence>
<dbReference type="Gene3D" id="1.10.630.10">
    <property type="entry name" value="Cytochrome P450"/>
    <property type="match status" value="2"/>
</dbReference>
<evidence type="ECO:0000256" key="2">
    <source>
        <dbReference type="ARBA" id="ARBA00022617"/>
    </source>
</evidence>
<dbReference type="GO" id="GO:0005506">
    <property type="term" value="F:iron ion binding"/>
    <property type="evidence" value="ECO:0007669"/>
    <property type="project" value="InterPro"/>
</dbReference>
<keyword evidence="8" id="KW-1133">Transmembrane helix</keyword>
<dbReference type="InterPro" id="IPR017972">
    <property type="entry name" value="Cyt_P450_CS"/>
</dbReference>
<keyword evidence="5 7" id="KW-0408">Iron</keyword>
<keyword evidence="6" id="KW-0503">Monooxygenase</keyword>
<dbReference type="InterPro" id="IPR001128">
    <property type="entry name" value="Cyt_P450"/>
</dbReference>
<evidence type="ECO:0000256" key="5">
    <source>
        <dbReference type="ARBA" id="ARBA00023004"/>
    </source>
</evidence>
<evidence type="ECO:0008006" key="11">
    <source>
        <dbReference type="Google" id="ProtNLM"/>
    </source>
</evidence>
<feature type="transmembrane region" description="Helical" evidence="8">
    <location>
        <begin position="14"/>
        <end position="33"/>
    </location>
</feature>
<feature type="binding site" description="axial binding residue" evidence="7">
    <location>
        <position position="970"/>
    </location>
    <ligand>
        <name>heme</name>
        <dbReference type="ChEBI" id="CHEBI:30413"/>
    </ligand>
    <ligandPart>
        <name>Fe</name>
        <dbReference type="ChEBI" id="CHEBI:18248"/>
    </ligandPart>
</feature>
<dbReference type="PANTHER" id="PTHR47947:SF39">
    <property type="entry name" value="CYTOCHROME P450"/>
    <property type="match status" value="1"/>
</dbReference>
<proteinExistence type="inferred from homology"/>
<dbReference type="CDD" id="cd20654">
    <property type="entry name" value="CYP82"/>
    <property type="match status" value="2"/>
</dbReference>
<comment type="caution">
    <text evidence="9">The sequence shown here is derived from an EMBL/GenBank/DDBJ whole genome shotgun (WGS) entry which is preliminary data.</text>
</comment>
<organism evidence="9 10">
    <name type="scientific">Gossypium trilobum</name>
    <dbReference type="NCBI Taxonomy" id="34281"/>
    <lineage>
        <taxon>Eukaryota</taxon>
        <taxon>Viridiplantae</taxon>
        <taxon>Streptophyta</taxon>
        <taxon>Embryophyta</taxon>
        <taxon>Tracheophyta</taxon>
        <taxon>Spermatophyta</taxon>
        <taxon>Magnoliopsida</taxon>
        <taxon>eudicotyledons</taxon>
        <taxon>Gunneridae</taxon>
        <taxon>Pentapetalae</taxon>
        <taxon>rosids</taxon>
        <taxon>malvids</taxon>
        <taxon>Malvales</taxon>
        <taxon>Malvaceae</taxon>
        <taxon>Malvoideae</taxon>
        <taxon>Gossypium</taxon>
    </lineage>
</organism>
<evidence type="ECO:0000256" key="1">
    <source>
        <dbReference type="ARBA" id="ARBA00010617"/>
    </source>
</evidence>
<accession>A0A7J9EQG3</accession>
<evidence type="ECO:0000256" key="8">
    <source>
        <dbReference type="SAM" id="Phobius"/>
    </source>
</evidence>
<dbReference type="InterPro" id="IPR050651">
    <property type="entry name" value="Plant_Cytochrome_P450_Monoox"/>
</dbReference>
<feature type="transmembrane region" description="Helical" evidence="8">
    <location>
        <begin position="235"/>
        <end position="254"/>
    </location>
</feature>
<dbReference type="PRINTS" id="PR00385">
    <property type="entry name" value="P450"/>
</dbReference>
<dbReference type="EMBL" id="JABEZW010000009">
    <property type="protein sequence ID" value="MBA0775243.1"/>
    <property type="molecule type" value="Genomic_DNA"/>
</dbReference>
<gene>
    <name evidence="9" type="ORF">Gotri_010399</name>
</gene>
<dbReference type="PROSITE" id="PS00086">
    <property type="entry name" value="CYTOCHROME_P450"/>
    <property type="match status" value="2"/>
</dbReference>
<dbReference type="SUPFAM" id="SSF48264">
    <property type="entry name" value="Cytochrome P450"/>
    <property type="match status" value="2"/>
</dbReference>
<evidence type="ECO:0000256" key="7">
    <source>
        <dbReference type="PIRSR" id="PIRSR602401-1"/>
    </source>
</evidence>
<keyword evidence="10" id="KW-1185">Reference proteome</keyword>
<dbReference type="GO" id="GO:0016709">
    <property type="term" value="F:oxidoreductase activity, acting on paired donors, with incorporation or reduction of molecular oxygen, NAD(P)H as one donor, and incorporation of one atom of oxygen"/>
    <property type="evidence" value="ECO:0007669"/>
    <property type="project" value="UniProtKB-ARBA"/>
</dbReference>
<evidence type="ECO:0000256" key="6">
    <source>
        <dbReference type="ARBA" id="ARBA00023033"/>
    </source>
</evidence>
<feature type="transmembrane region" description="Helical" evidence="8">
    <location>
        <begin position="510"/>
        <end position="534"/>
    </location>
</feature>
<keyword evidence="8" id="KW-0812">Transmembrane</keyword>
<evidence type="ECO:0000256" key="3">
    <source>
        <dbReference type="ARBA" id="ARBA00022723"/>
    </source>
</evidence>
<dbReference type="Pfam" id="PF00067">
    <property type="entry name" value="p450"/>
    <property type="match status" value="3"/>
</dbReference>
<keyword evidence="3 7" id="KW-0479">Metal-binding</keyword>
<reference evidence="9 10" key="1">
    <citation type="journal article" date="2019" name="Genome Biol. Evol.">
        <title>Insights into the evolution of the New World diploid cottons (Gossypium, subgenus Houzingenia) based on genome sequencing.</title>
        <authorList>
            <person name="Grover C.E."/>
            <person name="Arick M.A. 2nd"/>
            <person name="Thrash A."/>
            <person name="Conover J.L."/>
            <person name="Sanders W.S."/>
            <person name="Peterson D.G."/>
            <person name="Frelichowski J.E."/>
            <person name="Scheffler J.A."/>
            <person name="Scheffler B.E."/>
            <person name="Wendel J.F."/>
        </authorList>
    </citation>
    <scope>NUCLEOTIDE SEQUENCE [LARGE SCALE GENOMIC DNA]</scope>
    <source>
        <strain evidence="9">8</strain>
        <tissue evidence="9">Leaf</tissue>
    </source>
</reference>
<comment type="similarity">
    <text evidence="1">Belongs to the cytochrome P450 family.</text>
</comment>
<sequence length="1030" mass="115434">MSSLSLRYTTMDPFFQLTAVAIFLSIVFYKVLLGREKSNAGSSKRMAPEPEGAWPILGHLHLLGGDQLLYRTLGAMADKHGPAFTIRLGARRAFVVSSWEVVKECFTINDKALASRPTTVAAKHMGYNYAVFGFAPYTPFWREMRKIATLELLSNRRLEMLKHVRISEVEMGIRELYNLCHHNGSIPILVELKQWFEDLTLNVVVRMVAGKRYFGANAVCDDGEARRCQKAISQFFHLIGIFVVSDALPFLWWLDMQGHEKAMKKTAKELDDLLEGWLKEHRQRRISGGIKAEGDQDFIDVMLFLQEEGRLSNFQYDADTSIKSTCLALILGGSDTTAGTLTWAISLLLNNREMLRKAQDELDLHVGKERPVDESDIKNLVYLQAIIKETLRLYPAGPLDPRVWPNPSAFSPERFLTSHADIDVRGQQFELIPFGSGRRSCPGASFALQVLHLTLARFLHAFEPSTPLDQPVDMTESPGLTIPKATPLDVLLKPRLPAKNIQAIMGFDFLLPYLNSNIAGVFAILLSFFLVLSWSGKSLKDRKPPEAAGGWPLIGHLHVLAGSKLPYLALGELADKYGPIFSIRIGLHPAVVVTSSELAKEIFTKYDVVVSSRPKLTVGKLLGHNYANFGFCPYGAYWREMRKITASELMSNRRLELLKHIRASEVESSVKELYELWAKKKVESTPVLVEMKQWVGNLNLNVILRMIAGKRFFGAVVASDEKEARRCRKAMREFFHFSGLFVVRDAIPFLGWLDLGGHEKAMKKTAKGLDSIMEEWLEEHRMKKESVGEEDKGDQDFIDVLLSVLQGLDLSGYDADTVTKATALTLLVGGTDTVTVTITWTLALLLNNRHALEKAQEELDTQIGKGRLVNESDINKLVYLQAIVKESLRLYPAGPLAGAREFDEDCTVGGYFVPKGTRLIVNIWKLQRDPGVWSDPLEFKPERFLTSHQDIDVKGQHFELIPFGAGRRLCPGISFGLQMTQLVLATFLHGFHISTPSNEPVDMTGSPGLTNIKATPLEILLKPRLSPSLY</sequence>
<keyword evidence="4" id="KW-0560">Oxidoreductase</keyword>
<dbReference type="PANTHER" id="PTHR47947">
    <property type="entry name" value="CYTOCHROME P450 82C3-RELATED"/>
    <property type="match status" value="1"/>
</dbReference>
<dbReference type="GO" id="GO:0020037">
    <property type="term" value="F:heme binding"/>
    <property type="evidence" value="ECO:0007669"/>
    <property type="project" value="InterPro"/>
</dbReference>
<evidence type="ECO:0000313" key="10">
    <source>
        <dbReference type="Proteomes" id="UP000593568"/>
    </source>
</evidence>
<name>A0A7J9EQG3_9ROSI</name>
<evidence type="ECO:0000313" key="9">
    <source>
        <dbReference type="EMBL" id="MBA0775243.1"/>
    </source>
</evidence>
<keyword evidence="2 7" id="KW-0349">Heme</keyword>
<dbReference type="InterPro" id="IPR002401">
    <property type="entry name" value="Cyt_P450_E_grp-I"/>
</dbReference>
<keyword evidence="8" id="KW-0472">Membrane</keyword>
<comment type="cofactor">
    <cofactor evidence="7">
        <name>heme</name>
        <dbReference type="ChEBI" id="CHEBI:30413"/>
    </cofactor>
</comment>
<dbReference type="InterPro" id="IPR036396">
    <property type="entry name" value="Cyt_P450_sf"/>
</dbReference>
<dbReference type="AlphaFoldDB" id="A0A7J9EQG3"/>
<protein>
    <recommendedName>
        <fullName evidence="11">Cytochrome P450</fullName>
    </recommendedName>
</protein>
<dbReference type="Proteomes" id="UP000593568">
    <property type="component" value="Unassembled WGS sequence"/>
</dbReference>